<dbReference type="InterPro" id="IPR045851">
    <property type="entry name" value="AMP-bd_C_sf"/>
</dbReference>
<dbReference type="RefSeq" id="WP_072149783.1">
    <property type="nucleotide sequence ID" value="NZ_CZVU01000007.1"/>
</dbReference>
<dbReference type="InterPro" id="IPR013556">
    <property type="entry name" value="Flag_M-ring_C"/>
</dbReference>
<protein>
    <recommendedName>
        <fullName evidence="9">Flagellar M-ring protein</fullName>
    </recommendedName>
</protein>
<keyword evidence="15" id="KW-0969">Cilium</keyword>
<keyword evidence="4" id="KW-1003">Cell membrane</keyword>
<evidence type="ECO:0000259" key="13">
    <source>
        <dbReference type="Pfam" id="PF01514"/>
    </source>
</evidence>
<feature type="transmembrane region" description="Helical" evidence="12">
    <location>
        <begin position="420"/>
        <end position="437"/>
    </location>
</feature>
<keyword evidence="15" id="KW-0282">Flagellum</keyword>
<dbReference type="InterPro" id="IPR006182">
    <property type="entry name" value="FliF_N_dom"/>
</dbReference>
<evidence type="ECO:0000256" key="2">
    <source>
        <dbReference type="ARBA" id="ARBA00004651"/>
    </source>
</evidence>
<evidence type="ECO:0000313" key="16">
    <source>
        <dbReference type="Proteomes" id="UP000243065"/>
    </source>
</evidence>
<dbReference type="GO" id="GO:0005886">
    <property type="term" value="C:plasma membrane"/>
    <property type="evidence" value="ECO:0007669"/>
    <property type="project" value="UniProtKB-SubCell"/>
</dbReference>
<evidence type="ECO:0000256" key="4">
    <source>
        <dbReference type="ARBA" id="ARBA00022475"/>
    </source>
</evidence>
<feature type="region of interest" description="Disordered" evidence="11">
    <location>
        <begin position="283"/>
        <end position="306"/>
    </location>
</feature>
<accession>A0A656D474</accession>
<comment type="function">
    <text evidence="9">The M ring may be actively involved in energy transduction.</text>
</comment>
<dbReference type="GO" id="GO:0003774">
    <property type="term" value="F:cytoskeletal motor activity"/>
    <property type="evidence" value="ECO:0007669"/>
    <property type="project" value="InterPro"/>
</dbReference>
<dbReference type="InterPro" id="IPR000067">
    <property type="entry name" value="FlgMring_FliF"/>
</dbReference>
<feature type="transmembrane region" description="Helical" evidence="12">
    <location>
        <begin position="20"/>
        <end position="40"/>
    </location>
</feature>
<dbReference type="Proteomes" id="UP000243065">
    <property type="component" value="Unassembled WGS sequence"/>
</dbReference>
<dbReference type="AlphaFoldDB" id="A0A656D474"/>
<evidence type="ECO:0000256" key="1">
    <source>
        <dbReference type="ARBA" id="ARBA00004117"/>
    </source>
</evidence>
<evidence type="ECO:0000259" key="14">
    <source>
        <dbReference type="Pfam" id="PF08345"/>
    </source>
</evidence>
<feature type="compositionally biased region" description="Polar residues" evidence="11">
    <location>
        <begin position="286"/>
        <end position="306"/>
    </location>
</feature>
<dbReference type="Pfam" id="PF01514">
    <property type="entry name" value="YscJ_FliF"/>
    <property type="match status" value="1"/>
</dbReference>
<name>A0A656D474_KRYT1</name>
<dbReference type="NCBIfam" id="TIGR00206">
    <property type="entry name" value="fliF"/>
    <property type="match status" value="1"/>
</dbReference>
<keyword evidence="16" id="KW-1185">Reference proteome</keyword>
<evidence type="ECO:0000256" key="9">
    <source>
        <dbReference type="PIRNR" id="PIRNR004862"/>
    </source>
</evidence>
<comment type="subcellular location">
    <subcellularLocation>
        <location evidence="1 9">Bacterial flagellum basal body</location>
    </subcellularLocation>
    <subcellularLocation>
        <location evidence="2">Cell membrane</location>
        <topology evidence="2">Multi-pass membrane protein</topology>
    </subcellularLocation>
</comment>
<proteinExistence type="inferred from homology"/>
<dbReference type="EMBL" id="CZVU01000007">
    <property type="protein sequence ID" value="CUS97571.1"/>
    <property type="molecule type" value="Genomic_DNA"/>
</dbReference>
<keyword evidence="15" id="KW-0966">Cell projection</keyword>
<dbReference type="GO" id="GO:0071973">
    <property type="term" value="P:bacterial-type flagellum-dependent cell motility"/>
    <property type="evidence" value="ECO:0007669"/>
    <property type="project" value="InterPro"/>
</dbReference>
<keyword evidence="7 12" id="KW-0472">Membrane</keyword>
<dbReference type="PANTHER" id="PTHR30046">
    <property type="entry name" value="FLAGELLAR M-RING PROTEIN"/>
    <property type="match status" value="1"/>
</dbReference>
<reference evidence="15 16" key="1">
    <citation type="submission" date="2015-11" db="EMBL/GenBank/DDBJ databases">
        <authorList>
            <person name="Varghese N."/>
        </authorList>
    </citation>
    <scope>NUCLEOTIDE SEQUENCE [LARGE SCALE GENOMIC DNA]</scope>
    <source>
        <strain evidence="15 16">JGI-24</strain>
    </source>
</reference>
<dbReference type="Pfam" id="PF08345">
    <property type="entry name" value="YscJ_FliF_C"/>
    <property type="match status" value="1"/>
</dbReference>
<keyword evidence="5 12" id="KW-0812">Transmembrane</keyword>
<dbReference type="GO" id="GO:0009431">
    <property type="term" value="C:bacterial-type flagellum basal body, MS ring"/>
    <property type="evidence" value="ECO:0007669"/>
    <property type="project" value="InterPro"/>
</dbReference>
<evidence type="ECO:0000256" key="5">
    <source>
        <dbReference type="ARBA" id="ARBA00022692"/>
    </source>
</evidence>
<dbReference type="OrthoDB" id="9807026at2"/>
<dbReference type="InterPro" id="IPR043427">
    <property type="entry name" value="YscJ/FliF"/>
</dbReference>
<dbReference type="PRINTS" id="PR01009">
    <property type="entry name" value="FLGMRINGFLIF"/>
</dbReference>
<gene>
    <name evidence="15" type="ORF">JGI24_00300</name>
</gene>
<evidence type="ECO:0000256" key="12">
    <source>
        <dbReference type="SAM" id="Phobius"/>
    </source>
</evidence>
<evidence type="ECO:0000256" key="11">
    <source>
        <dbReference type="SAM" id="MobiDB-lite"/>
    </source>
</evidence>
<dbReference type="PANTHER" id="PTHR30046:SF0">
    <property type="entry name" value="FLAGELLAR M-RING PROTEIN"/>
    <property type="match status" value="1"/>
</dbReference>
<evidence type="ECO:0000256" key="7">
    <source>
        <dbReference type="ARBA" id="ARBA00023136"/>
    </source>
</evidence>
<feature type="domain" description="Flagellar M-ring N-terminal" evidence="13">
    <location>
        <begin position="41"/>
        <end position="215"/>
    </location>
</feature>
<feature type="coiled-coil region" evidence="10">
    <location>
        <begin position="474"/>
        <end position="501"/>
    </location>
</feature>
<keyword evidence="6 12" id="KW-1133">Transmembrane helix</keyword>
<evidence type="ECO:0000256" key="8">
    <source>
        <dbReference type="ARBA" id="ARBA00023143"/>
    </source>
</evidence>
<comment type="similarity">
    <text evidence="3 9">Belongs to the FliF family.</text>
</comment>
<evidence type="ECO:0000256" key="3">
    <source>
        <dbReference type="ARBA" id="ARBA00007971"/>
    </source>
</evidence>
<evidence type="ECO:0000256" key="10">
    <source>
        <dbReference type="SAM" id="Coils"/>
    </source>
</evidence>
<organism evidence="15 16">
    <name type="scientific">Kryptobacter tengchongensis</name>
    <dbReference type="NCBI Taxonomy" id="1643429"/>
    <lineage>
        <taxon>Bacteria</taxon>
        <taxon>Pseudomonadati</taxon>
        <taxon>Candidatus Kryptoniota</taxon>
        <taxon>Candidatus Kryptobacter</taxon>
    </lineage>
</organism>
<evidence type="ECO:0000313" key="15">
    <source>
        <dbReference type="EMBL" id="CUS97571.1"/>
    </source>
</evidence>
<keyword evidence="10" id="KW-0175">Coiled coil</keyword>
<dbReference type="PIRSF" id="PIRSF004862">
    <property type="entry name" value="FliF"/>
    <property type="match status" value="1"/>
</dbReference>
<sequence>MSTISQLKEFWDKLSLARKVLLIGVAVASIVVFAFLISWVREPEYGVLFSNLEARDASKIIERLKERKIEYKLEDNGRTVLVPRQNVYELRLQFAGEGLPNSSIVGYEIFDKNNIGVSDFVQKINYKRALEGELARTILQIEGVEAVRVHIVMPEKTLFKEDQKEPTASVILKLKQGTRITRENVQSIAYLVANSVEGLDPKNVTILDSRGRLLSDNSESDPLAKVSGKQYELKRSVEQYLADKVQSLLDGVLGQGNSIVRVDVELNFTQVEKTIEEYDPDKTVVRSEQTTQERSSSVDSSFASTNSQRTNTITNYEVNRTLQRIVESVGNIKRLSVAVLVNGTYKVSEVDGVKKVEYIPRDEEQIQKLTEIVKNAVGFNPDRNDQISVVSIPFEPAGEGVEFVRREDKRENWRDLVEKIVIGFAILGSIVVIFSLLGRLKVKREIPTVEVKEFPQVQPQPTLKEPETVTIEAVEPAEEEIEFERMKREQIKEKVMEYIRENSEQATRLIKVWLLEEEKAKWQRR</sequence>
<keyword evidence="8 9" id="KW-0975">Bacterial flagellum</keyword>
<feature type="domain" description="Flagellar M-ring C-terminal" evidence="14">
    <location>
        <begin position="249"/>
        <end position="394"/>
    </location>
</feature>
<evidence type="ECO:0000256" key="6">
    <source>
        <dbReference type="ARBA" id="ARBA00022989"/>
    </source>
</evidence>
<dbReference type="Gene3D" id="3.30.300.30">
    <property type="match status" value="1"/>
</dbReference>